<proteinExistence type="predicted"/>
<dbReference type="Proteomes" id="UP000662783">
    <property type="component" value="Chromosome"/>
</dbReference>
<name>A0A974WPD6_9BACT</name>
<dbReference type="InterPro" id="IPR051396">
    <property type="entry name" value="Bact_Antivir_Def_Nuclease"/>
</dbReference>
<keyword evidence="2" id="KW-0067">ATP-binding</keyword>
<dbReference type="Pfam" id="PF13175">
    <property type="entry name" value="AAA_15"/>
    <property type="match status" value="1"/>
</dbReference>
<dbReference type="SUPFAM" id="SSF52540">
    <property type="entry name" value="P-loop containing nucleoside triphosphate hydrolases"/>
    <property type="match status" value="1"/>
</dbReference>
<dbReference type="EMBL" id="CP070608">
    <property type="protein sequence ID" value="QSE99198.1"/>
    <property type="molecule type" value="Genomic_DNA"/>
</dbReference>
<accession>A0A974WPD6</accession>
<dbReference type="Gene3D" id="3.40.50.300">
    <property type="entry name" value="P-loop containing nucleotide triphosphate hydrolases"/>
    <property type="match status" value="1"/>
</dbReference>
<dbReference type="InterPro" id="IPR041685">
    <property type="entry name" value="AAA_GajA/Old/RecF-like"/>
</dbReference>
<dbReference type="KEGG" id="fuv:JR347_08945"/>
<protein>
    <submittedName>
        <fullName evidence="2">ATP-binding protein</fullName>
    </submittedName>
</protein>
<dbReference type="GO" id="GO:0005524">
    <property type="term" value="F:ATP binding"/>
    <property type="evidence" value="ECO:0007669"/>
    <property type="project" value="UniProtKB-KW"/>
</dbReference>
<dbReference type="PANTHER" id="PTHR43581:SF4">
    <property type="entry name" value="ATP_GTP PHOSPHATASE"/>
    <property type="match status" value="1"/>
</dbReference>
<feature type="domain" description="Endonuclease GajA/Old nuclease/RecF-like AAA" evidence="1">
    <location>
        <begin position="1"/>
        <end position="381"/>
    </location>
</feature>
<evidence type="ECO:0000313" key="3">
    <source>
        <dbReference type="Proteomes" id="UP000662783"/>
    </source>
</evidence>
<sequence length="641" mass="72803">MKLKLLKIRNFRSYSNEVEIRIDDLNVLIGRNDVGKSSIMEALDIFFNGKPDFSDLSIGAGELQIDITCVFSDLPDSLILDDSVSTSLASEFLLNDDGDLEIVKQFKFSRAGTLTAESFIKCLYPDNEALDDLLSKKRNTLKLQLDELGIGHEGVNRTQSKDLRRAIRDHYYPGQEVQTTQKLIKIEGKLDNEDNRKKIWASISKYLPIYSLFFVDKKLDDQDSDIQDPMKEIVKEVLGRPDIAPLLEQLKEQIQSASTVLADATIEKVNELDVTLAETLRSNFPKEPSWNTIFKLSLEDDRGISLNKRGSGIRRLVLLSFFRAQVDRRKTDQAPNVIYALEEPETSQHPDFQMMIVNSMKELAETENAQVIFTTHNSNLAGEIPKSSLRYIFKEDGNTQIESGTNEDGTDNVEIIDRIIETLGALPDPKNKVKVLIFVEGENDVNGLINYSKMLNNHDANILNLDNNESVAFIPVGGSQLKFYVEKKYLDGLTQAQFHLYDSDKPEYVQKVQELNAENNPRKIGFNTTKRELESYLHIDAILECYAEKGIDITLEAIEEDTDLPLEVAKAVHSVNGEGTWEEMHSDPRLLIEKQKSKISRVKQRLNTDAISKMTVPRLQETEGFDEIVMWLNQISDFINN</sequence>
<dbReference type="RefSeq" id="WP_205723709.1">
    <property type="nucleotide sequence ID" value="NZ_CP070608.1"/>
</dbReference>
<keyword evidence="3" id="KW-1185">Reference proteome</keyword>
<dbReference type="PANTHER" id="PTHR43581">
    <property type="entry name" value="ATP/GTP PHOSPHATASE"/>
    <property type="match status" value="1"/>
</dbReference>
<organism evidence="2 3">
    <name type="scientific">Fulvivirga lutea</name>
    <dbReference type="NCBI Taxonomy" id="2810512"/>
    <lineage>
        <taxon>Bacteria</taxon>
        <taxon>Pseudomonadati</taxon>
        <taxon>Bacteroidota</taxon>
        <taxon>Cytophagia</taxon>
        <taxon>Cytophagales</taxon>
        <taxon>Fulvivirgaceae</taxon>
        <taxon>Fulvivirga</taxon>
    </lineage>
</organism>
<dbReference type="InterPro" id="IPR027417">
    <property type="entry name" value="P-loop_NTPase"/>
</dbReference>
<evidence type="ECO:0000259" key="1">
    <source>
        <dbReference type="Pfam" id="PF13175"/>
    </source>
</evidence>
<dbReference type="AlphaFoldDB" id="A0A974WPD6"/>
<reference evidence="2" key="1">
    <citation type="submission" date="2021-02" db="EMBL/GenBank/DDBJ databases">
        <title>Fulvivirga sp. S481 isolated from sea water.</title>
        <authorList>
            <person name="Bae S.S."/>
            <person name="Baek K."/>
        </authorList>
    </citation>
    <scope>NUCLEOTIDE SEQUENCE</scope>
    <source>
        <strain evidence="2">S481</strain>
    </source>
</reference>
<gene>
    <name evidence="2" type="ORF">JR347_08945</name>
</gene>
<keyword evidence="2" id="KW-0547">Nucleotide-binding</keyword>
<evidence type="ECO:0000313" key="2">
    <source>
        <dbReference type="EMBL" id="QSE99198.1"/>
    </source>
</evidence>